<dbReference type="Gene3D" id="2.60.120.200">
    <property type="match status" value="1"/>
</dbReference>
<protein>
    <submittedName>
        <fullName evidence="1">LamG-like jellyroll fold domain-containing protein</fullName>
    </submittedName>
</protein>
<dbReference type="Proteomes" id="UP001287282">
    <property type="component" value="Unassembled WGS sequence"/>
</dbReference>
<comment type="caution">
    <text evidence="1">The sequence shown here is derived from an EMBL/GenBank/DDBJ whole genome shotgun (WGS) entry which is preliminary data.</text>
</comment>
<feature type="non-terminal residue" evidence="1">
    <location>
        <position position="82"/>
    </location>
</feature>
<dbReference type="RefSeq" id="WP_317124377.1">
    <property type="nucleotide sequence ID" value="NZ_JAWJBA010000779.1"/>
</dbReference>
<evidence type="ECO:0000313" key="2">
    <source>
        <dbReference type="Proteomes" id="UP001287282"/>
    </source>
</evidence>
<gene>
    <name evidence="1" type="ORF">RYX56_24310</name>
</gene>
<sequence>FYTYNGSTANSTTDSSAVTINSYQLLEAMQNSFGNTGSIYNNGVLEATGTQNAAGNVTRTTNLIGRDYSNSVFFQGDIAEIL</sequence>
<evidence type="ECO:0000313" key="1">
    <source>
        <dbReference type="EMBL" id="MDV2687474.1"/>
    </source>
</evidence>
<name>A0ABU3XHX7_9BACI</name>
<organism evidence="1 2">
    <name type="scientific">Alkalihalophilus lindianensis</name>
    <dbReference type="NCBI Taxonomy" id="1630542"/>
    <lineage>
        <taxon>Bacteria</taxon>
        <taxon>Bacillati</taxon>
        <taxon>Bacillota</taxon>
        <taxon>Bacilli</taxon>
        <taxon>Bacillales</taxon>
        <taxon>Bacillaceae</taxon>
        <taxon>Alkalihalophilus</taxon>
    </lineage>
</organism>
<feature type="non-terminal residue" evidence="1">
    <location>
        <position position="1"/>
    </location>
</feature>
<proteinExistence type="predicted"/>
<accession>A0ABU3XHX7</accession>
<dbReference type="SUPFAM" id="SSF49899">
    <property type="entry name" value="Concanavalin A-like lectins/glucanases"/>
    <property type="match status" value="1"/>
</dbReference>
<dbReference type="Pfam" id="PF13385">
    <property type="entry name" value="Laminin_G_3"/>
    <property type="match status" value="1"/>
</dbReference>
<reference evidence="1 2" key="1">
    <citation type="submission" date="2023-10" db="EMBL/GenBank/DDBJ databases">
        <title>Screening of Alkalihalobacillus lindianensis BZ-TG-R113 and Its Alleviation of Salt Stress on Rapeseed Growth.</title>
        <authorList>
            <person name="Zhao B."/>
            <person name="Guo T."/>
        </authorList>
    </citation>
    <scope>NUCLEOTIDE SEQUENCE [LARGE SCALE GENOMIC DNA]</scope>
    <source>
        <strain evidence="1 2">BZ-TG-R113</strain>
    </source>
</reference>
<keyword evidence="2" id="KW-1185">Reference proteome</keyword>
<dbReference type="EMBL" id="JAWJBA010000779">
    <property type="protein sequence ID" value="MDV2687474.1"/>
    <property type="molecule type" value="Genomic_DNA"/>
</dbReference>
<dbReference type="InterPro" id="IPR013320">
    <property type="entry name" value="ConA-like_dom_sf"/>
</dbReference>